<evidence type="ECO:0000313" key="2">
    <source>
        <dbReference type="EMBL" id="ESQ28868.1"/>
    </source>
</evidence>
<protein>
    <recommendedName>
        <fullName evidence="1">DUF1985 domain-containing protein</fullName>
    </recommendedName>
</protein>
<dbReference type="AlphaFoldDB" id="V4KNH2"/>
<dbReference type="Proteomes" id="UP000030689">
    <property type="component" value="Unassembled WGS sequence"/>
</dbReference>
<dbReference type="PANTHER" id="PTHR48449">
    <property type="entry name" value="DUF1985 DOMAIN-CONTAINING PROTEIN"/>
    <property type="match status" value="1"/>
</dbReference>
<sequence length="97" mass="11279">MDPDKKALSDEYKKVMLDPVFGPVLSIIENDMGYSGRLIHSFLYKELITDKKHELWFVFAGRPLRFSLQEFHAITGLNTEDDKTCDFSDWVDDGGFW</sequence>
<dbReference type="KEGG" id="eus:EUTSA_v10019486mg"/>
<evidence type="ECO:0000313" key="3">
    <source>
        <dbReference type="Proteomes" id="UP000030689"/>
    </source>
</evidence>
<dbReference type="PANTHER" id="PTHR48449:SF1">
    <property type="entry name" value="DUF1985 DOMAIN-CONTAINING PROTEIN"/>
    <property type="match status" value="1"/>
</dbReference>
<dbReference type="EMBL" id="KI517953">
    <property type="protein sequence ID" value="ESQ28868.1"/>
    <property type="molecule type" value="Genomic_DNA"/>
</dbReference>
<dbReference type="Pfam" id="PF09331">
    <property type="entry name" value="DUF1985"/>
    <property type="match status" value="1"/>
</dbReference>
<dbReference type="InterPro" id="IPR015410">
    <property type="entry name" value="DUF1985"/>
</dbReference>
<proteinExistence type="predicted"/>
<feature type="non-terminal residue" evidence="2">
    <location>
        <position position="97"/>
    </location>
</feature>
<reference evidence="2 3" key="1">
    <citation type="journal article" date="2013" name="Front. Plant Sci.">
        <title>The Reference Genome of the Halophytic Plant Eutrema salsugineum.</title>
        <authorList>
            <person name="Yang R."/>
            <person name="Jarvis D.E."/>
            <person name="Chen H."/>
            <person name="Beilstein M.A."/>
            <person name="Grimwood J."/>
            <person name="Jenkins J."/>
            <person name="Shu S."/>
            <person name="Prochnik S."/>
            <person name="Xin M."/>
            <person name="Ma C."/>
            <person name="Schmutz J."/>
            <person name="Wing R.A."/>
            <person name="Mitchell-Olds T."/>
            <person name="Schumaker K.S."/>
            <person name="Wang X."/>
        </authorList>
    </citation>
    <scope>NUCLEOTIDE SEQUENCE [LARGE SCALE GENOMIC DNA]</scope>
</reference>
<feature type="domain" description="DUF1985" evidence="1">
    <location>
        <begin position="43"/>
        <end position="84"/>
    </location>
</feature>
<evidence type="ECO:0000259" key="1">
    <source>
        <dbReference type="Pfam" id="PF09331"/>
    </source>
</evidence>
<dbReference type="Gramene" id="ESQ28868">
    <property type="protein sequence ID" value="ESQ28868"/>
    <property type="gene ID" value="EUTSA_v10019486mg"/>
</dbReference>
<dbReference type="OMA" id="WFVFAGR"/>
<gene>
    <name evidence="2" type="ORF">EUTSA_v10019486mg</name>
</gene>
<organism evidence="2 3">
    <name type="scientific">Eutrema salsugineum</name>
    <name type="common">Saltwater cress</name>
    <name type="synonym">Sisymbrium salsugineum</name>
    <dbReference type="NCBI Taxonomy" id="72664"/>
    <lineage>
        <taxon>Eukaryota</taxon>
        <taxon>Viridiplantae</taxon>
        <taxon>Streptophyta</taxon>
        <taxon>Embryophyta</taxon>
        <taxon>Tracheophyta</taxon>
        <taxon>Spermatophyta</taxon>
        <taxon>Magnoliopsida</taxon>
        <taxon>eudicotyledons</taxon>
        <taxon>Gunneridae</taxon>
        <taxon>Pentapetalae</taxon>
        <taxon>rosids</taxon>
        <taxon>malvids</taxon>
        <taxon>Brassicales</taxon>
        <taxon>Brassicaceae</taxon>
        <taxon>Eutremeae</taxon>
        <taxon>Eutrema</taxon>
    </lineage>
</organism>
<accession>V4KNH2</accession>
<keyword evidence="3" id="KW-1185">Reference proteome</keyword>
<name>V4KNH2_EUTSA</name>